<evidence type="ECO:0000256" key="5">
    <source>
        <dbReference type="SAM" id="Phobius"/>
    </source>
</evidence>
<reference evidence="6 7" key="1">
    <citation type="submission" date="2019-12" db="EMBL/GenBank/DDBJ databases">
        <authorList>
            <person name="Yang R."/>
        </authorList>
    </citation>
    <scope>NUCLEOTIDE SEQUENCE [LARGE SCALE GENOMIC DNA]</scope>
    <source>
        <strain evidence="6 7">DONG20-135</strain>
    </source>
</reference>
<reference evidence="6 7" key="2">
    <citation type="submission" date="2020-01" db="EMBL/GenBank/DDBJ databases">
        <title>Clostridiaceae sp. nov. isolated from the gut of human by culturomics.</title>
        <authorList>
            <person name="Chang Y."/>
        </authorList>
    </citation>
    <scope>NUCLEOTIDE SEQUENCE [LARGE SCALE GENOMIC DNA]</scope>
    <source>
        <strain evidence="6 7">DONG20-135</strain>
    </source>
</reference>
<dbReference type="Pfam" id="PF02659">
    <property type="entry name" value="Mntp"/>
    <property type="match status" value="1"/>
</dbReference>
<proteinExistence type="predicted"/>
<dbReference type="PANTHER" id="PTHR35529">
    <property type="entry name" value="MANGANESE EFFLUX PUMP MNTP-RELATED"/>
    <property type="match status" value="1"/>
</dbReference>
<keyword evidence="3 5" id="KW-1133">Transmembrane helix</keyword>
<dbReference type="RefSeq" id="WP_160625917.1">
    <property type="nucleotide sequence ID" value="NZ_WUUQ01000009.1"/>
</dbReference>
<feature type="transmembrane region" description="Helical" evidence="5">
    <location>
        <begin position="40"/>
        <end position="61"/>
    </location>
</feature>
<evidence type="ECO:0000256" key="2">
    <source>
        <dbReference type="ARBA" id="ARBA00022692"/>
    </source>
</evidence>
<dbReference type="InterPro" id="IPR014205">
    <property type="entry name" value="Spore_YtaF"/>
</dbReference>
<evidence type="ECO:0000313" key="6">
    <source>
        <dbReference type="EMBL" id="MXQ74533.1"/>
    </source>
</evidence>
<evidence type="ECO:0000256" key="4">
    <source>
        <dbReference type="ARBA" id="ARBA00023136"/>
    </source>
</evidence>
<evidence type="ECO:0000256" key="1">
    <source>
        <dbReference type="ARBA" id="ARBA00022475"/>
    </source>
</evidence>
<feature type="transmembrane region" description="Helical" evidence="5">
    <location>
        <begin position="194"/>
        <end position="212"/>
    </location>
</feature>
<keyword evidence="4 5" id="KW-0472">Membrane</keyword>
<dbReference type="Proteomes" id="UP000434036">
    <property type="component" value="Unassembled WGS sequence"/>
</dbReference>
<feature type="transmembrane region" description="Helical" evidence="5">
    <location>
        <begin position="164"/>
        <end position="182"/>
    </location>
</feature>
<accession>A0A6N8UCT8</accession>
<keyword evidence="7" id="KW-1185">Reference proteome</keyword>
<evidence type="ECO:0000256" key="3">
    <source>
        <dbReference type="ARBA" id="ARBA00022989"/>
    </source>
</evidence>
<feature type="transmembrane region" description="Helical" evidence="5">
    <location>
        <begin position="6"/>
        <end position="28"/>
    </location>
</feature>
<dbReference type="InterPro" id="IPR003810">
    <property type="entry name" value="Mntp/YtaF"/>
</dbReference>
<evidence type="ECO:0000313" key="7">
    <source>
        <dbReference type="Proteomes" id="UP000434036"/>
    </source>
</evidence>
<feature type="transmembrane region" description="Helical" evidence="5">
    <location>
        <begin position="67"/>
        <end position="87"/>
    </location>
</feature>
<keyword evidence="2 5" id="KW-0812">Transmembrane</keyword>
<dbReference type="PANTHER" id="PTHR35529:SF2">
    <property type="entry name" value="SPORULATION PROTEIN YTAF-RELATED"/>
    <property type="match status" value="1"/>
</dbReference>
<name>A0A6N8UCT8_9FIRM</name>
<dbReference type="EMBL" id="WUUQ01000009">
    <property type="protein sequence ID" value="MXQ74533.1"/>
    <property type="molecule type" value="Genomic_DNA"/>
</dbReference>
<comment type="caution">
    <text evidence="6">The sequence shown here is derived from an EMBL/GenBank/DDBJ whole genome shotgun (WGS) entry which is preliminary data.</text>
</comment>
<sequence length="213" mass="23261">MLSLTSILEALFLVIALSIDAFVASFAYGSDRIHIPYVSVFIISGICSLVLGISLFIGVMVKPWVPASLITGICFLLLFALGAFKIFDSSVKRLIRKYHKVRRQVSFSIFQLHFLLQVYADPQSADYDHSRILNPSEATLLAISLSIDGLAAGFSAGLTNLNPWLVLLLSFGCGAVMVISGSKLGKLMADKSRFDLSWMGGCILLVLAFFKLM</sequence>
<gene>
    <name evidence="6" type="primary">ytaF</name>
    <name evidence="6" type="ORF">GSF08_11410</name>
</gene>
<dbReference type="NCBIfam" id="TIGR02840">
    <property type="entry name" value="spore_YtaF"/>
    <property type="match status" value="1"/>
</dbReference>
<organism evidence="6 7">
    <name type="scientific">Copranaerobaculum intestinale</name>
    <dbReference type="NCBI Taxonomy" id="2692629"/>
    <lineage>
        <taxon>Bacteria</taxon>
        <taxon>Bacillati</taxon>
        <taxon>Bacillota</taxon>
        <taxon>Erysipelotrichia</taxon>
        <taxon>Erysipelotrichales</taxon>
        <taxon>Erysipelotrichaceae</taxon>
        <taxon>Copranaerobaculum</taxon>
    </lineage>
</organism>
<keyword evidence="1" id="KW-1003">Cell membrane</keyword>
<protein>
    <submittedName>
        <fullName evidence="6">Sporulation membrane protein YtaF</fullName>
    </submittedName>
</protein>
<dbReference type="AlphaFoldDB" id="A0A6N8UCT8"/>